<proteinExistence type="predicted"/>
<dbReference type="Proteomes" id="UP001057402">
    <property type="component" value="Chromosome 7"/>
</dbReference>
<comment type="caution">
    <text evidence="1">The sequence shown here is derived from an EMBL/GenBank/DDBJ whole genome shotgun (WGS) entry which is preliminary data.</text>
</comment>
<accession>A0ACB9NYY5</accession>
<reference evidence="2" key="1">
    <citation type="journal article" date="2023" name="Front. Plant Sci.">
        <title>Chromosomal-level genome assembly of Melastoma candidum provides insights into trichome evolution.</title>
        <authorList>
            <person name="Zhong Y."/>
            <person name="Wu W."/>
            <person name="Sun C."/>
            <person name="Zou P."/>
            <person name="Liu Y."/>
            <person name="Dai S."/>
            <person name="Zhou R."/>
        </authorList>
    </citation>
    <scope>NUCLEOTIDE SEQUENCE [LARGE SCALE GENOMIC DNA]</scope>
</reference>
<organism evidence="1 2">
    <name type="scientific">Melastoma candidum</name>
    <dbReference type="NCBI Taxonomy" id="119954"/>
    <lineage>
        <taxon>Eukaryota</taxon>
        <taxon>Viridiplantae</taxon>
        <taxon>Streptophyta</taxon>
        <taxon>Embryophyta</taxon>
        <taxon>Tracheophyta</taxon>
        <taxon>Spermatophyta</taxon>
        <taxon>Magnoliopsida</taxon>
        <taxon>eudicotyledons</taxon>
        <taxon>Gunneridae</taxon>
        <taxon>Pentapetalae</taxon>
        <taxon>rosids</taxon>
        <taxon>malvids</taxon>
        <taxon>Myrtales</taxon>
        <taxon>Melastomataceae</taxon>
        <taxon>Melastomatoideae</taxon>
        <taxon>Melastomateae</taxon>
        <taxon>Melastoma</taxon>
    </lineage>
</organism>
<sequence length="251" mass="25904">MPIRNIAVGRPEEAYHPDALKAALAEFFSTLIFVFAGEGSGMAFNKLTDNGSTTPSGLVAAALAHGFGLFVAVSVGANISGGHVNPAVTFGAFVGGNITLLRGVLYWIAQLLGSTVACLLLKFATGGLTTSAFALSSGVSVWNAVVFEIVMTFGLVYTVYATAVDPKKGSIGTIAPIAIGFIVGANILAGGAFDGASMNPAVSFGPALVSWDWTNHWVYWVGPLIGGGIAGLIYETIFISHTHEALPTTDY</sequence>
<keyword evidence="2" id="KW-1185">Reference proteome</keyword>
<gene>
    <name evidence="1" type="ORF">MLD38_026052</name>
</gene>
<evidence type="ECO:0000313" key="2">
    <source>
        <dbReference type="Proteomes" id="UP001057402"/>
    </source>
</evidence>
<name>A0ACB9NYY5_9MYRT</name>
<dbReference type="EMBL" id="CM042886">
    <property type="protein sequence ID" value="KAI4341316.1"/>
    <property type="molecule type" value="Genomic_DNA"/>
</dbReference>
<evidence type="ECO:0000313" key="1">
    <source>
        <dbReference type="EMBL" id="KAI4341316.1"/>
    </source>
</evidence>
<protein>
    <submittedName>
        <fullName evidence="1">Uncharacterized protein</fullName>
    </submittedName>
</protein>